<dbReference type="Proteomes" id="UP000828390">
    <property type="component" value="Unassembled WGS sequence"/>
</dbReference>
<reference evidence="1" key="2">
    <citation type="submission" date="2020-11" db="EMBL/GenBank/DDBJ databases">
        <authorList>
            <person name="McCartney M.A."/>
            <person name="Auch B."/>
            <person name="Kono T."/>
            <person name="Mallez S."/>
            <person name="Becker A."/>
            <person name="Gohl D.M."/>
            <person name="Silverstein K.A.T."/>
            <person name="Koren S."/>
            <person name="Bechman K.B."/>
            <person name="Herman A."/>
            <person name="Abrahante J.E."/>
            <person name="Garbe J."/>
        </authorList>
    </citation>
    <scope>NUCLEOTIDE SEQUENCE</scope>
    <source>
        <strain evidence="1">Duluth1</strain>
        <tissue evidence="1">Whole animal</tissue>
    </source>
</reference>
<evidence type="ECO:0000313" key="1">
    <source>
        <dbReference type="EMBL" id="KAH3875141.1"/>
    </source>
</evidence>
<gene>
    <name evidence="1" type="ORF">DPMN_038404</name>
</gene>
<comment type="caution">
    <text evidence="1">The sequence shown here is derived from an EMBL/GenBank/DDBJ whole genome shotgun (WGS) entry which is preliminary data.</text>
</comment>
<evidence type="ECO:0000313" key="2">
    <source>
        <dbReference type="Proteomes" id="UP000828390"/>
    </source>
</evidence>
<dbReference type="AlphaFoldDB" id="A0A9D4MH08"/>
<reference evidence="1" key="1">
    <citation type="journal article" date="2019" name="bioRxiv">
        <title>The Genome of the Zebra Mussel, Dreissena polymorpha: A Resource for Invasive Species Research.</title>
        <authorList>
            <person name="McCartney M.A."/>
            <person name="Auch B."/>
            <person name="Kono T."/>
            <person name="Mallez S."/>
            <person name="Zhang Y."/>
            <person name="Obille A."/>
            <person name="Becker A."/>
            <person name="Abrahante J.E."/>
            <person name="Garbe J."/>
            <person name="Badalamenti J.P."/>
            <person name="Herman A."/>
            <person name="Mangelson H."/>
            <person name="Liachko I."/>
            <person name="Sullivan S."/>
            <person name="Sone E.D."/>
            <person name="Koren S."/>
            <person name="Silverstein K.A.T."/>
            <person name="Beckman K.B."/>
            <person name="Gohl D.M."/>
        </authorList>
    </citation>
    <scope>NUCLEOTIDE SEQUENCE</scope>
    <source>
        <strain evidence="1">Duluth1</strain>
        <tissue evidence="1">Whole animal</tissue>
    </source>
</reference>
<keyword evidence="2" id="KW-1185">Reference proteome</keyword>
<accession>A0A9D4MH08</accession>
<proteinExistence type="predicted"/>
<name>A0A9D4MH08_DREPO</name>
<protein>
    <submittedName>
        <fullName evidence="1">Uncharacterized protein</fullName>
    </submittedName>
</protein>
<sequence>MNWLGYGPDIRQARRDAYTGCARFRNARRPDTATVITTGSKAEGLSCLFESKIDIMIVEKGTMCFEVGIEPNKLPR</sequence>
<dbReference type="EMBL" id="JAIWYP010000002">
    <property type="protein sequence ID" value="KAH3875141.1"/>
    <property type="molecule type" value="Genomic_DNA"/>
</dbReference>
<organism evidence="1 2">
    <name type="scientific">Dreissena polymorpha</name>
    <name type="common">Zebra mussel</name>
    <name type="synonym">Mytilus polymorpha</name>
    <dbReference type="NCBI Taxonomy" id="45954"/>
    <lineage>
        <taxon>Eukaryota</taxon>
        <taxon>Metazoa</taxon>
        <taxon>Spiralia</taxon>
        <taxon>Lophotrochozoa</taxon>
        <taxon>Mollusca</taxon>
        <taxon>Bivalvia</taxon>
        <taxon>Autobranchia</taxon>
        <taxon>Heteroconchia</taxon>
        <taxon>Euheterodonta</taxon>
        <taxon>Imparidentia</taxon>
        <taxon>Neoheterodontei</taxon>
        <taxon>Myida</taxon>
        <taxon>Dreissenoidea</taxon>
        <taxon>Dreissenidae</taxon>
        <taxon>Dreissena</taxon>
    </lineage>
</organism>